<evidence type="ECO:0000256" key="1">
    <source>
        <dbReference type="ARBA" id="ARBA00009995"/>
    </source>
</evidence>
<keyword evidence="3" id="KW-1185">Reference proteome</keyword>
<dbReference type="EMBL" id="CM007381">
    <property type="protein sequence ID" value="ONK80730.1"/>
    <property type="molecule type" value="Genomic_DNA"/>
</dbReference>
<dbReference type="GO" id="GO:0035251">
    <property type="term" value="F:UDP-glucosyltransferase activity"/>
    <property type="evidence" value="ECO:0007669"/>
    <property type="project" value="TreeGrafter"/>
</dbReference>
<dbReference type="Gene3D" id="3.40.50.2000">
    <property type="entry name" value="Glycogen Phosphorylase B"/>
    <property type="match status" value="1"/>
</dbReference>
<dbReference type="Proteomes" id="UP000243459">
    <property type="component" value="Chromosome 1"/>
</dbReference>
<name>A0A5P1FVF6_ASPOF</name>
<dbReference type="Gramene" id="ONK80730">
    <property type="protein sequence ID" value="ONK80730"/>
    <property type="gene ID" value="A4U43_C01F21090"/>
</dbReference>
<protein>
    <submittedName>
        <fullName evidence="2">Uncharacterized protein</fullName>
    </submittedName>
</protein>
<proteinExistence type="inferred from homology"/>
<dbReference type="OMA" id="WWRSDIA"/>
<accession>A0A5P1FVF6</accession>
<gene>
    <name evidence="2" type="ORF">A4U43_C01F21090</name>
</gene>
<dbReference type="SUPFAM" id="SSF53756">
    <property type="entry name" value="UDP-Glycosyltransferase/glycogen phosphorylase"/>
    <property type="match status" value="1"/>
</dbReference>
<comment type="similarity">
    <text evidence="1">Belongs to the UDP-glycosyltransferase family.</text>
</comment>
<evidence type="ECO:0000313" key="3">
    <source>
        <dbReference type="Proteomes" id="UP000243459"/>
    </source>
</evidence>
<sequence length="233" mass="26100">MSRQVPTANGLGDNRPHFVLVPLMAQGHMIPMIDMAHLIAGRGAVVSFITTPVNAARIRPVIDRVEAEGLPIRFVELEFPWARGGLPEGCENVDLVPSTDLYKPFFNALRFLAEPLEIFLREVKPSPSCMIVDYCNPWTSEVAQKLNIPRVIFHGPSCLFLFSVHNIRIKKVYDGVGDFEPVVVPDLAQRVEITKAQAPGWFAAWPEWDDLRCSAIEAEASADWRCGKYFHTS</sequence>
<organism evidence="2 3">
    <name type="scientific">Asparagus officinalis</name>
    <name type="common">Garden asparagus</name>
    <dbReference type="NCBI Taxonomy" id="4686"/>
    <lineage>
        <taxon>Eukaryota</taxon>
        <taxon>Viridiplantae</taxon>
        <taxon>Streptophyta</taxon>
        <taxon>Embryophyta</taxon>
        <taxon>Tracheophyta</taxon>
        <taxon>Spermatophyta</taxon>
        <taxon>Magnoliopsida</taxon>
        <taxon>Liliopsida</taxon>
        <taxon>Asparagales</taxon>
        <taxon>Asparagaceae</taxon>
        <taxon>Asparagoideae</taxon>
        <taxon>Asparagus</taxon>
    </lineage>
</organism>
<evidence type="ECO:0000313" key="2">
    <source>
        <dbReference type="EMBL" id="ONK80730.1"/>
    </source>
</evidence>
<dbReference type="PANTHER" id="PTHR48047">
    <property type="entry name" value="GLYCOSYLTRANSFERASE"/>
    <property type="match status" value="1"/>
</dbReference>
<dbReference type="AlphaFoldDB" id="A0A5P1FVF6"/>
<reference evidence="3" key="1">
    <citation type="journal article" date="2017" name="Nat. Commun.">
        <title>The asparagus genome sheds light on the origin and evolution of a young Y chromosome.</title>
        <authorList>
            <person name="Harkess A."/>
            <person name="Zhou J."/>
            <person name="Xu C."/>
            <person name="Bowers J.E."/>
            <person name="Van der Hulst R."/>
            <person name="Ayyampalayam S."/>
            <person name="Mercati F."/>
            <person name="Riccardi P."/>
            <person name="McKain M.R."/>
            <person name="Kakrana A."/>
            <person name="Tang H."/>
            <person name="Ray J."/>
            <person name="Groenendijk J."/>
            <person name="Arikit S."/>
            <person name="Mathioni S.M."/>
            <person name="Nakano M."/>
            <person name="Shan H."/>
            <person name="Telgmann-Rauber A."/>
            <person name="Kanno A."/>
            <person name="Yue Z."/>
            <person name="Chen H."/>
            <person name="Li W."/>
            <person name="Chen Y."/>
            <person name="Xu X."/>
            <person name="Zhang Y."/>
            <person name="Luo S."/>
            <person name="Chen H."/>
            <person name="Gao J."/>
            <person name="Mao Z."/>
            <person name="Pires J.C."/>
            <person name="Luo M."/>
            <person name="Kudrna D."/>
            <person name="Wing R.A."/>
            <person name="Meyers B.C."/>
            <person name="Yi K."/>
            <person name="Kong H."/>
            <person name="Lavrijsen P."/>
            <person name="Sunseri F."/>
            <person name="Falavigna A."/>
            <person name="Ye Y."/>
            <person name="Leebens-Mack J.H."/>
            <person name="Chen G."/>
        </authorList>
    </citation>
    <scope>NUCLEOTIDE SEQUENCE [LARGE SCALE GENOMIC DNA]</scope>
    <source>
        <strain evidence="3">cv. DH0086</strain>
    </source>
</reference>
<dbReference type="PANTHER" id="PTHR48047:SF229">
    <property type="entry name" value="UDP-GLYCOSYLTRANSFERASE 73C3-RELATED"/>
    <property type="match status" value="1"/>
</dbReference>